<dbReference type="Proteomes" id="UP000297762">
    <property type="component" value="Unassembled WGS sequence"/>
</dbReference>
<gene>
    <name evidence="2" type="ORF">EHQ64_18360</name>
</gene>
<evidence type="ECO:0000313" key="3">
    <source>
        <dbReference type="Proteomes" id="UP000297762"/>
    </source>
</evidence>
<reference evidence="2" key="1">
    <citation type="journal article" date="2019" name="PLoS Negl. Trop. Dis.">
        <title>Revisiting the worldwide diversity of Leptospira species in the environment.</title>
        <authorList>
            <person name="Vincent A.T."/>
            <person name="Schiettekatte O."/>
            <person name="Bourhy P."/>
            <person name="Veyrier F.J."/>
            <person name="Picardeau M."/>
        </authorList>
    </citation>
    <scope>NUCLEOTIDE SEQUENCE [LARGE SCALE GENOMIC DNA]</scope>
    <source>
        <strain evidence="2">201702455</strain>
    </source>
</reference>
<dbReference type="Gene3D" id="2.20.25.110">
    <property type="entry name" value="S-adenosyl-L-methionine-dependent methyltransferases"/>
    <property type="match status" value="1"/>
</dbReference>
<keyword evidence="2" id="KW-0808">Transferase</keyword>
<protein>
    <submittedName>
        <fullName evidence="2">Class I SAM-dependent methyltransferase</fullName>
    </submittedName>
</protein>
<dbReference type="Pfam" id="PF13649">
    <property type="entry name" value="Methyltransf_25"/>
    <property type="match status" value="1"/>
</dbReference>
<dbReference type="InterPro" id="IPR041698">
    <property type="entry name" value="Methyltransf_25"/>
</dbReference>
<sequence>MDRNTRDQENKSRIISPIPKKRPYTAFAGIYDKVMKQAPYLDWAEMILEAYRIGTEKNIPKRALDLGCGTCKIWKFLPDKTDLLGIDNSSEMLQIADSQQIRGTRHLAELTSFPPFPAKFDLVFSVHDTLNYFLNEEELFRIFSQVSEVLESPGVFFFDVSTLENFKKNFQNKTIKENHGKTKLLWRNEFDPKNAILKTSLEFNGPDFSGVEEHFHKAYPLETWKRLLENSKMEILGIGSDYDSWEVRPKANYWNFICRKK</sequence>
<evidence type="ECO:0000259" key="1">
    <source>
        <dbReference type="Pfam" id="PF13649"/>
    </source>
</evidence>
<keyword evidence="3" id="KW-1185">Reference proteome</keyword>
<comment type="caution">
    <text evidence="2">The sequence shown here is derived from an EMBL/GenBank/DDBJ whole genome shotgun (WGS) entry which is preliminary data.</text>
</comment>
<dbReference type="AlphaFoldDB" id="A0A4R9K0E1"/>
<dbReference type="GO" id="GO:0008168">
    <property type="term" value="F:methyltransferase activity"/>
    <property type="evidence" value="ECO:0007669"/>
    <property type="project" value="UniProtKB-KW"/>
</dbReference>
<dbReference type="GO" id="GO:0032259">
    <property type="term" value="P:methylation"/>
    <property type="evidence" value="ECO:0007669"/>
    <property type="project" value="UniProtKB-KW"/>
</dbReference>
<evidence type="ECO:0000313" key="2">
    <source>
        <dbReference type="EMBL" id="TGL58476.1"/>
    </source>
</evidence>
<dbReference type="RefSeq" id="WP_135651261.1">
    <property type="nucleotide sequence ID" value="NZ_RQGF01000038.1"/>
</dbReference>
<dbReference type="SUPFAM" id="SSF53335">
    <property type="entry name" value="S-adenosyl-L-methionine-dependent methyltransferases"/>
    <property type="match status" value="1"/>
</dbReference>
<dbReference type="CDD" id="cd02440">
    <property type="entry name" value="AdoMet_MTases"/>
    <property type="match status" value="1"/>
</dbReference>
<name>A0A4R9K0E1_9LEPT</name>
<dbReference type="Gene3D" id="3.40.50.150">
    <property type="entry name" value="Vaccinia Virus protein VP39"/>
    <property type="match status" value="1"/>
</dbReference>
<proteinExistence type="predicted"/>
<dbReference type="InterPro" id="IPR029063">
    <property type="entry name" value="SAM-dependent_MTases_sf"/>
</dbReference>
<organism evidence="2 3">
    <name type="scientific">Leptospira sarikeiensis</name>
    <dbReference type="NCBI Taxonomy" id="2484943"/>
    <lineage>
        <taxon>Bacteria</taxon>
        <taxon>Pseudomonadati</taxon>
        <taxon>Spirochaetota</taxon>
        <taxon>Spirochaetia</taxon>
        <taxon>Leptospirales</taxon>
        <taxon>Leptospiraceae</taxon>
        <taxon>Leptospira</taxon>
    </lineage>
</organism>
<dbReference type="EMBL" id="RQGF01000038">
    <property type="protein sequence ID" value="TGL58476.1"/>
    <property type="molecule type" value="Genomic_DNA"/>
</dbReference>
<keyword evidence="2" id="KW-0489">Methyltransferase</keyword>
<feature type="domain" description="Methyltransferase" evidence="1">
    <location>
        <begin position="64"/>
        <end position="153"/>
    </location>
</feature>
<dbReference type="OrthoDB" id="9811589at2"/>
<accession>A0A4R9K0E1</accession>